<reference evidence="2 3" key="1">
    <citation type="submission" date="2017-12" db="EMBL/GenBank/DDBJ databases">
        <authorList>
            <person name="Paulsen S."/>
            <person name="Gram L.K."/>
        </authorList>
    </citation>
    <scope>NUCLEOTIDE SEQUENCE [LARGE SCALE GENOMIC DNA]</scope>
    <source>
        <strain evidence="2 3">S2231</strain>
    </source>
</reference>
<organism evidence="2 3">
    <name type="scientific">Pseudoalteromonas citrea</name>
    <dbReference type="NCBI Taxonomy" id="43655"/>
    <lineage>
        <taxon>Bacteria</taxon>
        <taxon>Pseudomonadati</taxon>
        <taxon>Pseudomonadota</taxon>
        <taxon>Gammaproteobacteria</taxon>
        <taxon>Alteromonadales</taxon>
        <taxon>Pseudoalteromonadaceae</taxon>
        <taxon>Pseudoalteromonas</taxon>
    </lineage>
</organism>
<dbReference type="EMBL" id="PNCL01000352">
    <property type="protein sequence ID" value="TMP49658.1"/>
    <property type="molecule type" value="Genomic_DNA"/>
</dbReference>
<keyword evidence="1" id="KW-1133">Transmembrane helix</keyword>
<evidence type="ECO:0000256" key="1">
    <source>
        <dbReference type="SAM" id="Phobius"/>
    </source>
</evidence>
<feature type="non-terminal residue" evidence="2">
    <location>
        <position position="1"/>
    </location>
</feature>
<evidence type="ECO:0000313" key="3">
    <source>
        <dbReference type="Proteomes" id="UP000307706"/>
    </source>
</evidence>
<comment type="caution">
    <text evidence="2">The sequence shown here is derived from an EMBL/GenBank/DDBJ whole genome shotgun (WGS) entry which is preliminary data.</text>
</comment>
<evidence type="ECO:0000313" key="2">
    <source>
        <dbReference type="EMBL" id="TMP49658.1"/>
    </source>
</evidence>
<name>A0A5S3XBH4_9GAMM</name>
<accession>A0A5S3XBH4</accession>
<keyword evidence="1" id="KW-0812">Transmembrane</keyword>
<keyword evidence="1" id="KW-0472">Membrane</keyword>
<gene>
    <name evidence="2" type="ORF">CWB96_23070</name>
</gene>
<reference evidence="3" key="2">
    <citation type="submission" date="2019-06" db="EMBL/GenBank/DDBJ databases">
        <title>Co-occurence of chitin degradation, pigmentation and bioactivity in marine Pseudoalteromonas.</title>
        <authorList>
            <person name="Sonnenschein E.C."/>
            <person name="Bech P.K."/>
        </authorList>
    </citation>
    <scope>NUCLEOTIDE SEQUENCE [LARGE SCALE GENOMIC DNA]</scope>
    <source>
        <strain evidence="3">S2231</strain>
    </source>
</reference>
<sequence length="62" mass="7074">RHPPPTPPPPAPPRFFFLLILRPSISTWLLTIFPYKTLFRSHGIVYAKMPGNHMLTGHQKGV</sequence>
<proteinExistence type="predicted"/>
<dbReference type="AlphaFoldDB" id="A0A5S3XBH4"/>
<dbReference type="Proteomes" id="UP000307706">
    <property type="component" value="Unassembled WGS sequence"/>
</dbReference>
<feature type="transmembrane region" description="Helical" evidence="1">
    <location>
        <begin position="15"/>
        <end position="35"/>
    </location>
</feature>
<protein>
    <submittedName>
        <fullName evidence="2">Uncharacterized protein</fullName>
    </submittedName>
</protein>